<feature type="compositionally biased region" description="Pro residues" evidence="8">
    <location>
        <begin position="324"/>
        <end position="348"/>
    </location>
</feature>
<evidence type="ECO:0000256" key="6">
    <source>
        <dbReference type="ARBA" id="ARBA00022840"/>
    </source>
</evidence>
<dbReference type="Gene3D" id="1.10.510.10">
    <property type="entry name" value="Transferase(Phosphotransferase) domain 1"/>
    <property type="match status" value="1"/>
</dbReference>
<dbReference type="InterPro" id="IPR008271">
    <property type="entry name" value="Ser/Thr_kinase_AS"/>
</dbReference>
<dbReference type="InterPro" id="IPR017441">
    <property type="entry name" value="Protein_kinase_ATP_BS"/>
</dbReference>
<dbReference type="SMART" id="SM00220">
    <property type="entry name" value="S_TKc"/>
    <property type="match status" value="1"/>
</dbReference>
<keyword evidence="3" id="KW-0808">Transferase</keyword>
<dbReference type="CDD" id="cd14014">
    <property type="entry name" value="STKc_PknB_like"/>
    <property type="match status" value="1"/>
</dbReference>
<keyword evidence="9" id="KW-0472">Membrane</keyword>
<dbReference type="GO" id="GO:0004674">
    <property type="term" value="F:protein serine/threonine kinase activity"/>
    <property type="evidence" value="ECO:0007669"/>
    <property type="project" value="UniProtKB-KW"/>
</dbReference>
<dbReference type="SUPFAM" id="SSF56112">
    <property type="entry name" value="Protein kinase-like (PK-like)"/>
    <property type="match status" value="1"/>
</dbReference>
<evidence type="ECO:0000313" key="12">
    <source>
        <dbReference type="Proteomes" id="UP000239209"/>
    </source>
</evidence>
<organism evidence="11 12">
    <name type="scientific">Pseudosporangium ferrugineum</name>
    <dbReference type="NCBI Taxonomy" id="439699"/>
    <lineage>
        <taxon>Bacteria</taxon>
        <taxon>Bacillati</taxon>
        <taxon>Actinomycetota</taxon>
        <taxon>Actinomycetes</taxon>
        <taxon>Micromonosporales</taxon>
        <taxon>Micromonosporaceae</taxon>
        <taxon>Pseudosporangium</taxon>
    </lineage>
</organism>
<sequence>MAEGAARVIAGRYRLTGPLGRGGMGVVWRAHDVLLGRDVAIKEIHGPYAGDVDLVVRRALREAQAAARLRHRGIVTVHDVVTSQGRPWIVMELIRGRSLDQVIAADGPLPPASAAAVALEVLDALEAAHGQGILHRDVKPANILLAGDRAVLTDFGIAAIDGATGLTGTGLIIGSPEYLAPERISGLPATAAADLWGLGVTLYAALTGRSPFHREDTRTTLAAVLASDPVRVDSPMWPAVRGLLEKDPERRLTGPDVMPMLTVLAETPLPGRPKTFLPGRARPDDVSPPPAPQPERRERRERPEPERPEPEPEKPEPGPEPEKSPAPAPPAKPVPTPAVTPAPAPPVEPARAKPARSPAPRPVVTRLDTAPVRRKPLGIRIAEVLVAPVLAIVLLGVAVWLGERRSDTPAAGDPPVSAGSSAGRANPVVAPSKPWSPPPPPRGYETVTGEGFSLAVPKEWANSYPPGWQAPGGRLANPLVKVEVNYGPRKKGSTARSLLADDGDERPVRKTDLPVIAGAGSVSEAEYVTTLPKYPIWGHRREIHRIVLTAAGTASYTIVVRVWSNTSSGLRRDWAKYRPVLVKILDSFRIRPAA</sequence>
<reference evidence="11 12" key="1">
    <citation type="submission" date="2018-03" db="EMBL/GenBank/DDBJ databases">
        <title>Genomic Encyclopedia of Archaeal and Bacterial Type Strains, Phase II (KMG-II): from individual species to whole genera.</title>
        <authorList>
            <person name="Goeker M."/>
        </authorList>
    </citation>
    <scope>NUCLEOTIDE SEQUENCE [LARGE SCALE GENOMIC DNA]</scope>
    <source>
        <strain evidence="11 12">DSM 45348</strain>
    </source>
</reference>
<feature type="region of interest" description="Disordered" evidence="8">
    <location>
        <begin position="407"/>
        <end position="443"/>
    </location>
</feature>
<dbReference type="Proteomes" id="UP000239209">
    <property type="component" value="Unassembled WGS sequence"/>
</dbReference>
<keyword evidence="4 7" id="KW-0547">Nucleotide-binding</keyword>
<keyword evidence="12" id="KW-1185">Reference proteome</keyword>
<keyword evidence="2 11" id="KW-0723">Serine/threonine-protein kinase</keyword>
<dbReference type="Gene3D" id="3.30.200.20">
    <property type="entry name" value="Phosphorylase Kinase, domain 1"/>
    <property type="match status" value="1"/>
</dbReference>
<feature type="transmembrane region" description="Helical" evidence="9">
    <location>
        <begin position="381"/>
        <end position="401"/>
    </location>
</feature>
<dbReference type="EC" id="2.7.11.1" evidence="1"/>
<evidence type="ECO:0000256" key="3">
    <source>
        <dbReference type="ARBA" id="ARBA00022679"/>
    </source>
</evidence>
<feature type="compositionally biased region" description="Basic and acidic residues" evidence="8">
    <location>
        <begin position="294"/>
        <end position="323"/>
    </location>
</feature>
<dbReference type="PROSITE" id="PS00108">
    <property type="entry name" value="PROTEIN_KINASE_ST"/>
    <property type="match status" value="1"/>
</dbReference>
<keyword evidence="9" id="KW-0812">Transmembrane</keyword>
<gene>
    <name evidence="11" type="ORF">CLV70_112222</name>
</gene>
<dbReference type="GO" id="GO:0005524">
    <property type="term" value="F:ATP binding"/>
    <property type="evidence" value="ECO:0007669"/>
    <property type="project" value="UniProtKB-UniRule"/>
</dbReference>
<evidence type="ECO:0000256" key="5">
    <source>
        <dbReference type="ARBA" id="ARBA00022777"/>
    </source>
</evidence>
<feature type="binding site" evidence="7">
    <location>
        <position position="42"/>
    </location>
    <ligand>
        <name>ATP</name>
        <dbReference type="ChEBI" id="CHEBI:30616"/>
    </ligand>
</feature>
<dbReference type="Pfam" id="PF00069">
    <property type="entry name" value="Pkinase"/>
    <property type="match status" value="1"/>
</dbReference>
<dbReference type="PROSITE" id="PS00107">
    <property type="entry name" value="PROTEIN_KINASE_ATP"/>
    <property type="match status" value="1"/>
</dbReference>
<evidence type="ECO:0000256" key="4">
    <source>
        <dbReference type="ARBA" id="ARBA00022741"/>
    </source>
</evidence>
<evidence type="ECO:0000256" key="9">
    <source>
        <dbReference type="SAM" id="Phobius"/>
    </source>
</evidence>
<evidence type="ECO:0000256" key="1">
    <source>
        <dbReference type="ARBA" id="ARBA00012513"/>
    </source>
</evidence>
<name>A0A2T0RXD8_9ACTN</name>
<evidence type="ECO:0000259" key="10">
    <source>
        <dbReference type="PROSITE" id="PS50011"/>
    </source>
</evidence>
<evidence type="ECO:0000256" key="8">
    <source>
        <dbReference type="SAM" id="MobiDB-lite"/>
    </source>
</evidence>
<dbReference type="AlphaFoldDB" id="A0A2T0RXD8"/>
<dbReference type="RefSeq" id="WP_106129033.1">
    <property type="nucleotide sequence ID" value="NZ_PVZG01000012.1"/>
</dbReference>
<evidence type="ECO:0000256" key="7">
    <source>
        <dbReference type="PROSITE-ProRule" id="PRU10141"/>
    </source>
</evidence>
<evidence type="ECO:0000256" key="2">
    <source>
        <dbReference type="ARBA" id="ARBA00022527"/>
    </source>
</evidence>
<proteinExistence type="predicted"/>
<dbReference type="OrthoDB" id="3274862at2"/>
<dbReference type="PROSITE" id="PS50011">
    <property type="entry name" value="PROTEIN_KINASE_DOM"/>
    <property type="match status" value="1"/>
</dbReference>
<dbReference type="PANTHER" id="PTHR43289:SF6">
    <property type="entry name" value="SERINE_THREONINE-PROTEIN KINASE NEKL-3"/>
    <property type="match status" value="1"/>
</dbReference>
<keyword evidence="9" id="KW-1133">Transmembrane helix</keyword>
<keyword evidence="5 11" id="KW-0418">Kinase</keyword>
<dbReference type="EMBL" id="PVZG01000012">
    <property type="protein sequence ID" value="PRY25856.1"/>
    <property type="molecule type" value="Genomic_DNA"/>
</dbReference>
<keyword evidence="6 7" id="KW-0067">ATP-binding</keyword>
<dbReference type="InterPro" id="IPR000719">
    <property type="entry name" value="Prot_kinase_dom"/>
</dbReference>
<comment type="caution">
    <text evidence="11">The sequence shown here is derived from an EMBL/GenBank/DDBJ whole genome shotgun (WGS) entry which is preliminary data.</text>
</comment>
<feature type="region of interest" description="Disordered" evidence="8">
    <location>
        <begin position="265"/>
        <end position="367"/>
    </location>
</feature>
<feature type="domain" description="Protein kinase" evidence="10">
    <location>
        <begin position="13"/>
        <end position="261"/>
    </location>
</feature>
<accession>A0A2T0RXD8</accession>
<evidence type="ECO:0000313" key="11">
    <source>
        <dbReference type="EMBL" id="PRY25856.1"/>
    </source>
</evidence>
<dbReference type="PANTHER" id="PTHR43289">
    <property type="entry name" value="MITOGEN-ACTIVATED PROTEIN KINASE KINASE KINASE 20-RELATED"/>
    <property type="match status" value="1"/>
</dbReference>
<protein>
    <recommendedName>
        <fullName evidence="1">non-specific serine/threonine protein kinase</fullName>
        <ecNumber evidence="1">2.7.11.1</ecNumber>
    </recommendedName>
</protein>
<dbReference type="InterPro" id="IPR011009">
    <property type="entry name" value="Kinase-like_dom_sf"/>
</dbReference>